<evidence type="ECO:0000256" key="1">
    <source>
        <dbReference type="SAM" id="MobiDB-lite"/>
    </source>
</evidence>
<feature type="compositionally biased region" description="Polar residues" evidence="1">
    <location>
        <begin position="8"/>
        <end position="31"/>
    </location>
</feature>
<feature type="compositionally biased region" description="Basic and acidic residues" evidence="1">
    <location>
        <begin position="40"/>
        <end position="63"/>
    </location>
</feature>
<reference evidence="2 3" key="1">
    <citation type="journal article" date="2021" name="bioRxiv">
        <title>Chromosome-scale and haplotype-resolved genome assembly of a tetraploid potato cultivar.</title>
        <authorList>
            <person name="Sun H."/>
            <person name="Jiao W.-B."/>
            <person name="Krause K."/>
            <person name="Campoy J.A."/>
            <person name="Goel M."/>
            <person name="Folz-Donahue K."/>
            <person name="Kukat C."/>
            <person name="Huettel B."/>
            <person name="Schneeberger K."/>
        </authorList>
    </citation>
    <scope>NUCLEOTIDE SEQUENCE [LARGE SCALE GENOMIC DNA]</scope>
    <source>
        <strain evidence="2">SolTubOtavaFocal</strain>
        <tissue evidence="2">Leaves</tissue>
    </source>
</reference>
<comment type="caution">
    <text evidence="2">The sequence shown here is derived from an EMBL/GenBank/DDBJ whole genome shotgun (WGS) entry which is preliminary data.</text>
</comment>
<gene>
    <name evidence="2" type="ORF">KY290_031749</name>
</gene>
<sequence length="190" mass="21465">MEQRQSKENSQGLQGSSHNKQMHTTGISSKDMTGEENETSSEHTVSEVRGRREKHDDLQHKNLLDGVNEEELTSNRKGVGSRHTTRRESDATSRNLVATKSGEEKENFYEEGEILKGPDLIDDENEGLQHKKDTEEASDMEYNIQQISKAGDLSPRHTNSLKYGARKDRTVIPLQVKTRSSRDRGSSIDQ</sequence>
<feature type="region of interest" description="Disordered" evidence="1">
    <location>
        <begin position="1"/>
        <end position="190"/>
    </location>
</feature>
<proteinExistence type="predicted"/>
<organism evidence="2 3">
    <name type="scientific">Solanum tuberosum</name>
    <name type="common">Potato</name>
    <dbReference type="NCBI Taxonomy" id="4113"/>
    <lineage>
        <taxon>Eukaryota</taxon>
        <taxon>Viridiplantae</taxon>
        <taxon>Streptophyta</taxon>
        <taxon>Embryophyta</taxon>
        <taxon>Tracheophyta</taxon>
        <taxon>Spermatophyta</taxon>
        <taxon>Magnoliopsida</taxon>
        <taxon>eudicotyledons</taxon>
        <taxon>Gunneridae</taxon>
        <taxon>Pentapetalae</taxon>
        <taxon>asterids</taxon>
        <taxon>lamiids</taxon>
        <taxon>Solanales</taxon>
        <taxon>Solanaceae</taxon>
        <taxon>Solanoideae</taxon>
        <taxon>Solaneae</taxon>
        <taxon>Solanum</taxon>
    </lineage>
</organism>
<name>A0ABQ7UA43_SOLTU</name>
<evidence type="ECO:0000313" key="2">
    <source>
        <dbReference type="EMBL" id="KAH0743756.1"/>
    </source>
</evidence>
<feature type="compositionally biased region" description="Basic and acidic residues" evidence="1">
    <location>
        <begin position="180"/>
        <end position="190"/>
    </location>
</feature>
<dbReference type="Proteomes" id="UP000826656">
    <property type="component" value="Unassembled WGS sequence"/>
</dbReference>
<dbReference type="EMBL" id="JAIVGD010000023">
    <property type="protein sequence ID" value="KAH0743756.1"/>
    <property type="molecule type" value="Genomic_DNA"/>
</dbReference>
<accession>A0ABQ7UA43</accession>
<evidence type="ECO:0000313" key="3">
    <source>
        <dbReference type="Proteomes" id="UP000826656"/>
    </source>
</evidence>
<feature type="compositionally biased region" description="Basic and acidic residues" evidence="1">
    <location>
        <begin position="101"/>
        <end position="116"/>
    </location>
</feature>
<keyword evidence="3" id="KW-1185">Reference proteome</keyword>
<protein>
    <submittedName>
        <fullName evidence="2">Uncharacterized protein</fullName>
    </submittedName>
</protein>